<evidence type="ECO:0000256" key="2">
    <source>
        <dbReference type="SAM" id="Phobius"/>
    </source>
</evidence>
<reference evidence="4 5" key="1">
    <citation type="submission" date="2018-01" db="EMBL/GenBank/DDBJ databases">
        <authorList>
            <person name="Gaut B.S."/>
            <person name="Morton B.R."/>
            <person name="Clegg M.T."/>
            <person name="Duvall M.R."/>
        </authorList>
    </citation>
    <scope>NUCLEOTIDE SEQUENCE [LARGE SCALE GENOMIC DNA]</scope>
    <source>
        <strain evidence="4">GP69</strain>
    </source>
</reference>
<feature type="region of interest" description="Disordered" evidence="1">
    <location>
        <begin position="270"/>
        <end position="305"/>
    </location>
</feature>
<keyword evidence="5" id="KW-1185">Reference proteome</keyword>
<gene>
    <name evidence="4" type="ORF">AMURIS_01297</name>
</gene>
<protein>
    <recommendedName>
        <fullName evidence="3">TPM domain-containing protein</fullName>
    </recommendedName>
</protein>
<evidence type="ECO:0000259" key="3">
    <source>
        <dbReference type="Pfam" id="PF04536"/>
    </source>
</evidence>
<dbReference type="Gene3D" id="3.10.310.50">
    <property type="match status" value="1"/>
</dbReference>
<feature type="domain" description="TPM" evidence="3">
    <location>
        <begin position="60"/>
        <end position="180"/>
    </location>
</feature>
<dbReference type="OrthoDB" id="9806054at2"/>
<sequence length="305" mass="34129">MVMNMENDFRKEARKQYLRYFRFWFAGIGILIIFCIVMALIKRSGNEVPRTNADAPAERVYDYADVLTDGEEEELRSYIAKMEKEYQIDIVLVTIDQSVEGAEAMEQYGLRSKNWEQNMQDLADDFWDENRFGYNRGFEGDGVLLLHNWYPGQNGEHLSTSGSVEKAFSNRDINQVLDAVDAYYDTNPCKAYRAYVKEVCNLMDTSLKLPFSWWTVIILPVIIALIYAVSGSAQKKAENTVAVNAYVAGGKPVLNDKADAFIRKSVVTRRIQSSSSGSGSSGSRGGGGHHRSSSGASHGGGSRRH</sequence>
<proteinExistence type="predicted"/>
<dbReference type="Pfam" id="PF04536">
    <property type="entry name" value="TPM_phosphatase"/>
    <property type="match status" value="1"/>
</dbReference>
<evidence type="ECO:0000313" key="4">
    <source>
        <dbReference type="EMBL" id="SOY28587.1"/>
    </source>
</evidence>
<feature type="transmembrane region" description="Helical" evidence="2">
    <location>
        <begin position="21"/>
        <end position="41"/>
    </location>
</feature>
<accession>A0A2K4ZDP4</accession>
<dbReference type="Proteomes" id="UP000236311">
    <property type="component" value="Unassembled WGS sequence"/>
</dbReference>
<organism evidence="4 5">
    <name type="scientific">Acetatifactor muris</name>
    <dbReference type="NCBI Taxonomy" id="879566"/>
    <lineage>
        <taxon>Bacteria</taxon>
        <taxon>Bacillati</taxon>
        <taxon>Bacillota</taxon>
        <taxon>Clostridia</taxon>
        <taxon>Lachnospirales</taxon>
        <taxon>Lachnospiraceae</taxon>
        <taxon>Acetatifactor</taxon>
    </lineage>
</organism>
<keyword evidence="2" id="KW-0472">Membrane</keyword>
<feature type="transmembrane region" description="Helical" evidence="2">
    <location>
        <begin position="211"/>
        <end position="229"/>
    </location>
</feature>
<dbReference type="EMBL" id="OFSM01000005">
    <property type="protein sequence ID" value="SOY28587.1"/>
    <property type="molecule type" value="Genomic_DNA"/>
</dbReference>
<dbReference type="InterPro" id="IPR007621">
    <property type="entry name" value="TPM_dom"/>
</dbReference>
<keyword evidence="2" id="KW-0812">Transmembrane</keyword>
<evidence type="ECO:0000313" key="5">
    <source>
        <dbReference type="Proteomes" id="UP000236311"/>
    </source>
</evidence>
<evidence type="ECO:0000256" key="1">
    <source>
        <dbReference type="SAM" id="MobiDB-lite"/>
    </source>
</evidence>
<name>A0A2K4ZDP4_9FIRM</name>
<keyword evidence="2" id="KW-1133">Transmembrane helix</keyword>
<dbReference type="AlphaFoldDB" id="A0A2K4ZDP4"/>